<dbReference type="KEGG" id="tsr:106550276"/>
<organism evidence="6 7">
    <name type="scientific">Thamnophis sirtalis</name>
    <dbReference type="NCBI Taxonomy" id="35019"/>
    <lineage>
        <taxon>Eukaryota</taxon>
        <taxon>Metazoa</taxon>
        <taxon>Chordata</taxon>
        <taxon>Craniata</taxon>
        <taxon>Vertebrata</taxon>
        <taxon>Euteleostomi</taxon>
        <taxon>Lepidosauria</taxon>
        <taxon>Squamata</taxon>
        <taxon>Bifurcata</taxon>
        <taxon>Unidentata</taxon>
        <taxon>Episquamata</taxon>
        <taxon>Toxicofera</taxon>
        <taxon>Serpentes</taxon>
        <taxon>Colubroidea</taxon>
        <taxon>Colubridae</taxon>
        <taxon>Natricinae</taxon>
        <taxon>Thamnophis</taxon>
    </lineage>
</organism>
<dbReference type="PANTHER" id="PTHR11042">
    <property type="entry name" value="EUKARYOTIC TRANSLATION INITIATION FACTOR 2-ALPHA KINASE EIF2-ALPHA KINASE -RELATED"/>
    <property type="match status" value="1"/>
</dbReference>
<evidence type="ECO:0000256" key="2">
    <source>
        <dbReference type="ARBA" id="ARBA00022741"/>
    </source>
</evidence>
<dbReference type="GeneID" id="106550276"/>
<dbReference type="InterPro" id="IPR011009">
    <property type="entry name" value="Kinase-like_dom_sf"/>
</dbReference>
<evidence type="ECO:0000313" key="6">
    <source>
        <dbReference type="Proteomes" id="UP000504617"/>
    </source>
</evidence>
<evidence type="ECO:0000256" key="3">
    <source>
        <dbReference type="ARBA" id="ARBA00022777"/>
    </source>
</evidence>
<evidence type="ECO:0000313" key="7">
    <source>
        <dbReference type="RefSeq" id="XP_013923627.1"/>
    </source>
</evidence>
<keyword evidence="3" id="KW-0418">Kinase</keyword>
<dbReference type="Pfam" id="PF00069">
    <property type="entry name" value="Pkinase"/>
    <property type="match status" value="1"/>
</dbReference>
<dbReference type="RefSeq" id="XP_013923627.1">
    <property type="nucleotide sequence ID" value="XM_014068152.1"/>
</dbReference>
<protein>
    <submittedName>
        <fullName evidence="7 8">Interferon-induced, double-stranded RNA-activated protein kinase-like</fullName>
    </submittedName>
</protein>
<dbReference type="RefSeq" id="XP_013923628.1">
    <property type="nucleotide sequence ID" value="XM_014068153.1"/>
</dbReference>
<dbReference type="GO" id="GO:0005524">
    <property type="term" value="F:ATP binding"/>
    <property type="evidence" value="ECO:0007669"/>
    <property type="project" value="UniProtKB-KW"/>
</dbReference>
<name>A0A6I9YHG6_9SAUR</name>
<evidence type="ECO:0000313" key="8">
    <source>
        <dbReference type="RefSeq" id="XP_013923628.1"/>
    </source>
</evidence>
<dbReference type="OrthoDB" id="341578at2759"/>
<dbReference type="GeneID" id="106550275"/>
<gene>
    <name evidence="7" type="primary">LOC106550275</name>
    <name evidence="8" type="synonym">LOC106550276</name>
</gene>
<dbReference type="InterPro" id="IPR050339">
    <property type="entry name" value="CC_SR_Kinase"/>
</dbReference>
<keyword evidence="1" id="KW-0808">Transferase</keyword>
<dbReference type="GO" id="GO:0004694">
    <property type="term" value="F:eukaryotic translation initiation factor 2alpha kinase activity"/>
    <property type="evidence" value="ECO:0007669"/>
    <property type="project" value="TreeGrafter"/>
</dbReference>
<dbReference type="Gene3D" id="1.10.510.10">
    <property type="entry name" value="Transferase(Phosphotransferase) domain 1"/>
    <property type="match status" value="1"/>
</dbReference>
<dbReference type="GO" id="GO:0005737">
    <property type="term" value="C:cytoplasm"/>
    <property type="evidence" value="ECO:0007669"/>
    <property type="project" value="TreeGrafter"/>
</dbReference>
<keyword evidence="2" id="KW-0547">Nucleotide-binding</keyword>
<keyword evidence="4" id="KW-0067">ATP-binding</keyword>
<accession>A0A6I9YHG6</accession>
<feature type="domain" description="Protein kinase" evidence="5">
    <location>
        <begin position="1"/>
        <end position="147"/>
    </location>
</feature>
<dbReference type="Proteomes" id="UP000504617">
    <property type="component" value="Unplaced"/>
</dbReference>
<keyword evidence="6" id="KW-1185">Reference proteome</keyword>
<dbReference type="AlphaFoldDB" id="A0A6I9YHG6"/>
<dbReference type="InterPro" id="IPR000719">
    <property type="entry name" value="Prot_kinase_dom"/>
</dbReference>
<dbReference type="SUPFAM" id="SSF56112">
    <property type="entry name" value="Protein kinase-like (PK-like)"/>
    <property type="match status" value="1"/>
</dbReference>
<sequence>MPKYKVLSHIFLQPLNIFFDSENCIKIGDFGLVTSGVNDVSVERTMNKGTRSYMAPEQEGCNYGKEIDLFSLGLIFYEMLFPFSTDHEKDKVFHEIKKGNFPKKLIEDFPKEASLIKKLLSKERNQRPSAAIILKILKKPPHGLHTY</sequence>
<reference evidence="7 8" key="1">
    <citation type="submission" date="2025-04" db="UniProtKB">
        <authorList>
            <consortium name="RefSeq"/>
        </authorList>
    </citation>
    <scope>IDENTIFICATION</scope>
    <source>
        <tissue evidence="7 8">Skeletal muscle</tissue>
    </source>
</reference>
<evidence type="ECO:0000256" key="1">
    <source>
        <dbReference type="ARBA" id="ARBA00022679"/>
    </source>
</evidence>
<proteinExistence type="predicted"/>
<dbReference type="KEGG" id="tsr:106550275"/>
<evidence type="ECO:0000259" key="5">
    <source>
        <dbReference type="PROSITE" id="PS50011"/>
    </source>
</evidence>
<dbReference type="GO" id="GO:0005634">
    <property type="term" value="C:nucleus"/>
    <property type="evidence" value="ECO:0007669"/>
    <property type="project" value="TreeGrafter"/>
</dbReference>
<dbReference type="SMART" id="SM00220">
    <property type="entry name" value="S_TKc"/>
    <property type="match status" value="1"/>
</dbReference>
<dbReference type="PROSITE" id="PS50011">
    <property type="entry name" value="PROTEIN_KINASE_DOM"/>
    <property type="match status" value="1"/>
</dbReference>
<dbReference type="PANTHER" id="PTHR11042:SF163">
    <property type="entry name" value="INTERFERON-INDUCED, DOUBLE-STRANDED RNA-ACTIVATED PROTEIN KINASE"/>
    <property type="match status" value="1"/>
</dbReference>
<evidence type="ECO:0000256" key="4">
    <source>
        <dbReference type="ARBA" id="ARBA00022840"/>
    </source>
</evidence>